<comment type="caution">
    <text evidence="2">The sequence shown here is derived from an EMBL/GenBank/DDBJ whole genome shotgun (WGS) entry which is preliminary data.</text>
</comment>
<keyword evidence="3" id="KW-1185">Reference proteome</keyword>
<dbReference type="RefSeq" id="XP_046069777.1">
    <property type="nucleotide sequence ID" value="XM_046211656.1"/>
</dbReference>
<evidence type="ECO:0000256" key="1">
    <source>
        <dbReference type="SAM" id="SignalP"/>
    </source>
</evidence>
<reference evidence="2" key="1">
    <citation type="submission" date="2021-12" db="EMBL/GenBank/DDBJ databases">
        <title>Convergent genome expansion in fungi linked to evolution of root-endophyte symbiosis.</title>
        <authorList>
            <consortium name="DOE Joint Genome Institute"/>
            <person name="Ke Y.-H."/>
            <person name="Bonito G."/>
            <person name="Liao H.-L."/>
            <person name="Looney B."/>
            <person name="Rojas-Flechas A."/>
            <person name="Nash J."/>
            <person name="Hameed K."/>
            <person name="Schadt C."/>
            <person name="Martin F."/>
            <person name="Crous P.W."/>
            <person name="Miettinen O."/>
            <person name="Magnuson J.K."/>
            <person name="Labbe J."/>
            <person name="Jacobson D."/>
            <person name="Doktycz M.J."/>
            <person name="Veneault-Fourrey C."/>
            <person name="Kuo A."/>
            <person name="Mondo S."/>
            <person name="Calhoun S."/>
            <person name="Riley R."/>
            <person name="Ohm R."/>
            <person name="LaButti K."/>
            <person name="Andreopoulos B."/>
            <person name="Pangilinan J."/>
            <person name="Nolan M."/>
            <person name="Tritt A."/>
            <person name="Clum A."/>
            <person name="Lipzen A."/>
            <person name="Daum C."/>
            <person name="Barry K."/>
            <person name="Grigoriev I.V."/>
            <person name="Vilgalys R."/>
        </authorList>
    </citation>
    <scope>NUCLEOTIDE SEQUENCE</scope>
    <source>
        <strain evidence="2">PMI_201</strain>
    </source>
</reference>
<feature type="signal peptide" evidence="1">
    <location>
        <begin position="1"/>
        <end position="17"/>
    </location>
</feature>
<protein>
    <recommendedName>
        <fullName evidence="4">Cell wall protein</fullName>
    </recommendedName>
</protein>
<evidence type="ECO:0000313" key="3">
    <source>
        <dbReference type="Proteomes" id="UP001201262"/>
    </source>
</evidence>
<name>A0AAD4KL69_9EURO</name>
<organism evidence="2 3">
    <name type="scientific">Talaromyces proteolyticus</name>
    <dbReference type="NCBI Taxonomy" id="1131652"/>
    <lineage>
        <taxon>Eukaryota</taxon>
        <taxon>Fungi</taxon>
        <taxon>Dikarya</taxon>
        <taxon>Ascomycota</taxon>
        <taxon>Pezizomycotina</taxon>
        <taxon>Eurotiomycetes</taxon>
        <taxon>Eurotiomycetidae</taxon>
        <taxon>Eurotiales</taxon>
        <taxon>Trichocomaceae</taxon>
        <taxon>Talaromyces</taxon>
        <taxon>Talaromyces sect. Bacilispori</taxon>
    </lineage>
</organism>
<accession>A0AAD4KL69</accession>
<dbReference type="GeneID" id="70241943"/>
<evidence type="ECO:0008006" key="4">
    <source>
        <dbReference type="Google" id="ProtNLM"/>
    </source>
</evidence>
<proteinExistence type="predicted"/>
<keyword evidence="1" id="KW-0732">Signal</keyword>
<dbReference type="EMBL" id="JAJTJA010000009">
    <property type="protein sequence ID" value="KAH8694107.1"/>
    <property type="molecule type" value="Genomic_DNA"/>
</dbReference>
<sequence length="415" mass="41722">MRFFTLALAALATSVVALPTSELRSTTDLVTRHFLDGSHSSFNLFGGLDAEGCAAFAGACLGAKASSISASAKASLEAWIGTAELDVDVKASLKSWCSGSDELDVDVIAELAFYLPVAVSLAAEGGLSVAISGITSVVADLGVALDAFLQADVTAFLKLNADIDSEIKVALQVCAEGGVVAALAADVKIALAAYLKSSKCGLSADLKVAIGLWLEGKTGSGVSIIGKASGAASVSASVGVSIAAAVDVEGIVSATFITALKTWIAVEAGLEADVKAALELCIAGKAAIELEEEVVIKLTAWLVSDKCGLAAQLKAVVFVWLYVRATVGEAVSVLSAADIATLTAWFEGEVSASLSAVVRGVIAAAIAGEAVINVSLDAVSELVAVVAGLVSDISVSVDIVIILGKWVSGNTCGCP</sequence>
<dbReference type="AlphaFoldDB" id="A0AAD4KL69"/>
<evidence type="ECO:0000313" key="2">
    <source>
        <dbReference type="EMBL" id="KAH8694107.1"/>
    </source>
</evidence>
<feature type="chain" id="PRO_5042293890" description="Cell wall protein" evidence="1">
    <location>
        <begin position="18"/>
        <end position="415"/>
    </location>
</feature>
<dbReference type="Proteomes" id="UP001201262">
    <property type="component" value="Unassembled WGS sequence"/>
</dbReference>
<gene>
    <name evidence="2" type="ORF">BGW36DRAFT_300941</name>
</gene>